<comment type="similarity">
    <text evidence="1">Belongs to the Alfin family.</text>
</comment>
<dbReference type="Pfam" id="PF12165">
    <property type="entry name" value="Alfin"/>
    <property type="match status" value="1"/>
</dbReference>
<dbReference type="InterPro" id="IPR001965">
    <property type="entry name" value="Znf_PHD"/>
</dbReference>
<dbReference type="InterPro" id="IPR045104">
    <property type="entry name" value="Alfin"/>
</dbReference>
<keyword evidence="6" id="KW-0804">Transcription</keyword>
<feature type="domain" description="Zinc finger PHD-type" evidence="8">
    <location>
        <begin position="185"/>
        <end position="233"/>
    </location>
</feature>
<dbReference type="InParanoid" id="A0A2K3DAH9"/>
<evidence type="ECO:0000313" key="9">
    <source>
        <dbReference type="EMBL" id="PNW77538.1"/>
    </source>
</evidence>
<dbReference type="GO" id="GO:0008270">
    <property type="term" value="F:zinc ion binding"/>
    <property type="evidence" value="ECO:0007669"/>
    <property type="project" value="UniProtKB-KW"/>
</dbReference>
<evidence type="ECO:0000256" key="5">
    <source>
        <dbReference type="ARBA" id="ARBA00023015"/>
    </source>
</evidence>
<dbReference type="OrthoDB" id="436852at2759"/>
<dbReference type="InterPro" id="IPR021998">
    <property type="entry name" value="Alfin_N"/>
</dbReference>
<evidence type="ECO:0000256" key="2">
    <source>
        <dbReference type="ARBA" id="ARBA00022723"/>
    </source>
</evidence>
<dbReference type="InterPro" id="IPR019787">
    <property type="entry name" value="Znf_PHD-finger"/>
</dbReference>
<feature type="compositionally biased region" description="Acidic residues" evidence="7">
    <location>
        <begin position="167"/>
        <end position="180"/>
    </location>
</feature>
<evidence type="ECO:0000256" key="3">
    <source>
        <dbReference type="ARBA" id="ARBA00022771"/>
    </source>
</evidence>
<dbReference type="ExpressionAtlas" id="A0A2K3DAH9">
    <property type="expression patterns" value="baseline"/>
</dbReference>
<keyword evidence="4" id="KW-0862">Zinc</keyword>
<dbReference type="Proteomes" id="UP000006906">
    <property type="component" value="Chromosome 10"/>
</dbReference>
<keyword evidence="3" id="KW-0863">Zinc-finger</keyword>
<dbReference type="GO" id="GO:0000976">
    <property type="term" value="F:transcription cis-regulatory region binding"/>
    <property type="evidence" value="ECO:0000318"/>
    <property type="project" value="GO_Central"/>
</dbReference>
<evidence type="ECO:0000256" key="7">
    <source>
        <dbReference type="SAM" id="MobiDB-lite"/>
    </source>
</evidence>
<dbReference type="Gene3D" id="3.30.40.10">
    <property type="entry name" value="Zinc/RING finger domain, C3HC4 (zinc finger)"/>
    <property type="match status" value="1"/>
</dbReference>
<dbReference type="SMART" id="SM00249">
    <property type="entry name" value="PHD"/>
    <property type="match status" value="1"/>
</dbReference>
<dbReference type="GO" id="GO:0042393">
    <property type="term" value="F:histone binding"/>
    <property type="evidence" value="ECO:0007669"/>
    <property type="project" value="InterPro"/>
</dbReference>
<gene>
    <name evidence="9" type="ORF">CHLRE_10g441050v5</name>
</gene>
<dbReference type="SUPFAM" id="SSF57903">
    <property type="entry name" value="FYVE/PHD zinc finger"/>
    <property type="match status" value="1"/>
</dbReference>
<dbReference type="InterPro" id="IPR011011">
    <property type="entry name" value="Znf_FYVE_PHD"/>
</dbReference>
<protein>
    <recommendedName>
        <fullName evidence="8">Zinc finger PHD-type domain-containing protein</fullName>
    </recommendedName>
</protein>
<dbReference type="AlphaFoldDB" id="A0A2K3DAH9"/>
<reference evidence="9 10" key="1">
    <citation type="journal article" date="2007" name="Science">
        <title>The Chlamydomonas genome reveals the evolution of key animal and plant functions.</title>
        <authorList>
            <person name="Merchant S.S."/>
            <person name="Prochnik S.E."/>
            <person name="Vallon O."/>
            <person name="Harris E.H."/>
            <person name="Karpowicz S.J."/>
            <person name="Witman G.B."/>
            <person name="Terry A."/>
            <person name="Salamov A."/>
            <person name="Fritz-Laylin L.K."/>
            <person name="Marechal-Drouard L."/>
            <person name="Marshall W.F."/>
            <person name="Qu L.H."/>
            <person name="Nelson D.R."/>
            <person name="Sanderfoot A.A."/>
            <person name="Spalding M.H."/>
            <person name="Kapitonov V.V."/>
            <person name="Ren Q."/>
            <person name="Ferris P."/>
            <person name="Lindquist E."/>
            <person name="Shapiro H."/>
            <person name="Lucas S.M."/>
            <person name="Grimwood J."/>
            <person name="Schmutz J."/>
            <person name="Cardol P."/>
            <person name="Cerutti H."/>
            <person name="Chanfreau G."/>
            <person name="Chen C.L."/>
            <person name="Cognat V."/>
            <person name="Croft M.T."/>
            <person name="Dent R."/>
            <person name="Dutcher S."/>
            <person name="Fernandez E."/>
            <person name="Fukuzawa H."/>
            <person name="Gonzalez-Ballester D."/>
            <person name="Gonzalez-Halphen D."/>
            <person name="Hallmann A."/>
            <person name="Hanikenne M."/>
            <person name="Hippler M."/>
            <person name="Inwood W."/>
            <person name="Jabbari K."/>
            <person name="Kalanon M."/>
            <person name="Kuras R."/>
            <person name="Lefebvre P.A."/>
            <person name="Lemaire S.D."/>
            <person name="Lobanov A.V."/>
            <person name="Lohr M."/>
            <person name="Manuell A."/>
            <person name="Meier I."/>
            <person name="Mets L."/>
            <person name="Mittag M."/>
            <person name="Mittelmeier T."/>
            <person name="Moroney J.V."/>
            <person name="Moseley J."/>
            <person name="Napoli C."/>
            <person name="Nedelcu A.M."/>
            <person name="Niyogi K."/>
            <person name="Novoselov S.V."/>
            <person name="Paulsen I.T."/>
            <person name="Pazour G."/>
            <person name="Purton S."/>
            <person name="Ral J.P."/>
            <person name="Riano-Pachon D.M."/>
            <person name="Riekhof W."/>
            <person name="Rymarquis L."/>
            <person name="Schroda M."/>
            <person name="Stern D."/>
            <person name="Umen J."/>
            <person name="Willows R."/>
            <person name="Wilson N."/>
            <person name="Zimmer S.L."/>
            <person name="Allmer J."/>
            <person name="Balk J."/>
            <person name="Bisova K."/>
            <person name="Chen C.J."/>
            <person name="Elias M."/>
            <person name="Gendler K."/>
            <person name="Hauser C."/>
            <person name="Lamb M.R."/>
            <person name="Ledford H."/>
            <person name="Long J.C."/>
            <person name="Minagawa J."/>
            <person name="Page M.D."/>
            <person name="Pan J."/>
            <person name="Pootakham W."/>
            <person name="Roje S."/>
            <person name="Rose A."/>
            <person name="Stahlberg E."/>
            <person name="Terauchi A.M."/>
            <person name="Yang P."/>
            <person name="Ball S."/>
            <person name="Bowler C."/>
            <person name="Dieckmann C.L."/>
            <person name="Gladyshev V.N."/>
            <person name="Green P."/>
            <person name="Jorgensen R."/>
            <person name="Mayfield S."/>
            <person name="Mueller-Roeber B."/>
            <person name="Rajamani S."/>
            <person name="Sayre R.T."/>
            <person name="Brokstein P."/>
            <person name="Dubchak I."/>
            <person name="Goodstein D."/>
            <person name="Hornick L."/>
            <person name="Huang Y.W."/>
            <person name="Jhaveri J."/>
            <person name="Luo Y."/>
            <person name="Martinez D."/>
            <person name="Ngau W.C."/>
            <person name="Otillar B."/>
            <person name="Poliakov A."/>
            <person name="Porter A."/>
            <person name="Szajkowski L."/>
            <person name="Werner G."/>
            <person name="Zhou K."/>
            <person name="Grigoriev I.V."/>
            <person name="Rokhsar D.S."/>
            <person name="Grossman A.R."/>
        </authorList>
    </citation>
    <scope>NUCLEOTIDE SEQUENCE [LARGE SCALE GENOMIC DNA]</scope>
    <source>
        <strain evidence="10">CC-503</strain>
    </source>
</reference>
<dbReference type="Gramene" id="PNW77538">
    <property type="protein sequence ID" value="PNW77538"/>
    <property type="gene ID" value="CHLRE_10g441050v5"/>
</dbReference>
<feature type="region of interest" description="Disordered" evidence="7">
    <location>
        <begin position="132"/>
        <end position="180"/>
    </location>
</feature>
<dbReference type="PANTHER" id="PTHR12321">
    <property type="entry name" value="CPG BINDING PROTEIN"/>
    <property type="match status" value="1"/>
</dbReference>
<keyword evidence="10" id="KW-1185">Reference proteome</keyword>
<evidence type="ECO:0000256" key="1">
    <source>
        <dbReference type="ARBA" id="ARBA00010445"/>
    </source>
</evidence>
<dbReference type="KEGG" id="cre:CHLRE_10g441050v5"/>
<dbReference type="OMA" id="RNERYIT"/>
<sequence length="236" mass="26143">MSRSPRAIYEDYVGRRKGILRALTTDIDRFWSQCDPQKENLCLYAYQDGTWACDLPAEEVPPEAPEPALGINFARDGMERKDWISLVAVHSDSWLLALAFYKGARLNRDERDELFGLINKLPTCYEVVSGRVKQTNGGPTTNAGGMKRPGGPGGPSRASARARMSDDEADEGGASGDWEDGEGDPCPACGRLYRTDEFWIACDACDTWYCGRCAKMTEKKAAQMKHWRCGQCAGPQ</sequence>
<dbReference type="PaxDb" id="3055-EDP05616"/>
<dbReference type="GO" id="GO:0003712">
    <property type="term" value="F:transcription coregulator activity"/>
    <property type="evidence" value="ECO:0000318"/>
    <property type="project" value="GO_Central"/>
</dbReference>
<name>A0A2K3DAH9_CHLRE</name>
<accession>A0A2K3DAH9</accession>
<dbReference type="RefSeq" id="XP_042920191.1">
    <property type="nucleotide sequence ID" value="XM_043066794.1"/>
</dbReference>
<evidence type="ECO:0000256" key="4">
    <source>
        <dbReference type="ARBA" id="ARBA00022833"/>
    </source>
</evidence>
<dbReference type="GO" id="GO:0006355">
    <property type="term" value="P:regulation of DNA-templated transcription"/>
    <property type="evidence" value="ECO:0007669"/>
    <property type="project" value="InterPro"/>
</dbReference>
<organism evidence="9 10">
    <name type="scientific">Chlamydomonas reinhardtii</name>
    <name type="common">Chlamydomonas smithii</name>
    <dbReference type="NCBI Taxonomy" id="3055"/>
    <lineage>
        <taxon>Eukaryota</taxon>
        <taxon>Viridiplantae</taxon>
        <taxon>Chlorophyta</taxon>
        <taxon>core chlorophytes</taxon>
        <taxon>Chlorophyceae</taxon>
        <taxon>CS clade</taxon>
        <taxon>Chlamydomonadales</taxon>
        <taxon>Chlamydomonadaceae</taxon>
        <taxon>Chlamydomonas</taxon>
    </lineage>
</organism>
<dbReference type="Pfam" id="PF00628">
    <property type="entry name" value="PHD"/>
    <property type="match status" value="1"/>
</dbReference>
<dbReference type="FunCoup" id="A0A2K3DAH9">
    <property type="interactions" value="1248"/>
</dbReference>
<feature type="compositionally biased region" description="Polar residues" evidence="7">
    <location>
        <begin position="132"/>
        <end position="142"/>
    </location>
</feature>
<dbReference type="InterPro" id="IPR013083">
    <property type="entry name" value="Znf_RING/FYVE/PHD"/>
</dbReference>
<dbReference type="GO" id="GO:0005634">
    <property type="term" value="C:nucleus"/>
    <property type="evidence" value="ECO:0000318"/>
    <property type="project" value="GO_Central"/>
</dbReference>
<keyword evidence="5" id="KW-0805">Transcription regulation</keyword>
<dbReference type="STRING" id="3055.A0A2K3DAH9"/>
<keyword evidence="2" id="KW-0479">Metal-binding</keyword>
<proteinExistence type="inferred from homology"/>
<evidence type="ECO:0000256" key="6">
    <source>
        <dbReference type="ARBA" id="ARBA00023163"/>
    </source>
</evidence>
<dbReference type="PANTHER" id="PTHR12321:SF98">
    <property type="entry name" value="PHD FINGER PROTEIN ALFIN-LIKE 5"/>
    <property type="match status" value="1"/>
</dbReference>
<dbReference type="EMBL" id="CM008971">
    <property type="protein sequence ID" value="PNW77538.1"/>
    <property type="molecule type" value="Genomic_DNA"/>
</dbReference>
<evidence type="ECO:0000313" key="10">
    <source>
        <dbReference type="Proteomes" id="UP000006906"/>
    </source>
</evidence>
<dbReference type="GeneID" id="5716151"/>
<evidence type="ECO:0000259" key="8">
    <source>
        <dbReference type="SMART" id="SM00249"/>
    </source>
</evidence>